<feature type="signal peptide" evidence="2">
    <location>
        <begin position="1"/>
        <end position="31"/>
    </location>
</feature>
<sequence precursor="true">MSAFRPSGRARGRRIAPLVLLLLLVLPAAHASAGTKVRHVAGWALLGPDQRIRGGLVEVWSMDGRSVLRGSADRTSGTGTFDVAVRRLPRRYVVSVRGGRVGDWRMRGVMGVVVRRGEAREKLHVTPLSTVIAARVGVHFSIARAEREIRTLFGLPRWHDLYGDVRHDSSAFDGGRFVRAAHQRGGLDRYVARIGRLVGKRRVSFRGAPTKARAQASLAIDPIEIARSIAGNAAEWGLGEFLSILGFKKDPTAAALREIKQQLERISAELVELRRAVDGLERQLAKANYNSAVSATALRWVGTDSDDVKQDLDWIVDNAIACKKGTGADCDTYVPEGANAARWCVNEFGALEDAWDGRRSLEPARATCTVLDKIDKRVLNNPGFNTWDTDVVGDGGTGGIVRTYLELATVGTREQGGFLTPAYRREAQLLVDQFKWKSLLLASYAAERARATRQPQSRVKALFATAGAQGLRQEALLPRRLPANTTIDLRGKRIWTLLDNPAKACGGAATGHRWLWRYGNDEAVPNQAACAAQWNAAAGSAIGSGGWGLPSEEQLTGVTQRVRGQSRAATLSGALTDVLGFDDLAVVSGAFTPPAPDSGRAIRLRALTLPNSWNGNGGTPAALATAGCRDRSWFLGWEYVEGLFDRRWANVFGTFCAFVRLSDGATLDYCVRSGLRWGERGYVGEPCNAPAAGAPVRDRGKQWTGPIPFAHPLLHLVQRPVADTEGWYRAP</sequence>
<dbReference type="KEGG" id="cwo:Cwoe_3751"/>
<evidence type="ECO:0008006" key="5">
    <source>
        <dbReference type="Google" id="ProtNLM"/>
    </source>
</evidence>
<evidence type="ECO:0000313" key="4">
    <source>
        <dbReference type="Proteomes" id="UP000008229"/>
    </source>
</evidence>
<reference evidence="3 4" key="1">
    <citation type="journal article" date="2010" name="Stand. Genomic Sci.">
        <title>Complete genome sequence of Conexibacter woesei type strain (ID131577).</title>
        <authorList>
            <person name="Pukall R."/>
            <person name="Lapidus A."/>
            <person name="Glavina Del Rio T."/>
            <person name="Copeland A."/>
            <person name="Tice H."/>
            <person name="Cheng J.-F."/>
            <person name="Lucas S."/>
            <person name="Chen F."/>
            <person name="Nolan M."/>
            <person name="Bruce D."/>
            <person name="Goodwin L."/>
            <person name="Pitluck S."/>
            <person name="Mavromatis K."/>
            <person name="Ivanova N."/>
            <person name="Ovchinnikova G."/>
            <person name="Pati A."/>
            <person name="Chen A."/>
            <person name="Palaniappan K."/>
            <person name="Land M."/>
            <person name="Hauser L."/>
            <person name="Chang Y.-J."/>
            <person name="Jeffries C.D."/>
            <person name="Chain P."/>
            <person name="Meincke L."/>
            <person name="Sims D."/>
            <person name="Brettin T."/>
            <person name="Detter J.C."/>
            <person name="Rohde M."/>
            <person name="Goeker M."/>
            <person name="Bristow J."/>
            <person name="Eisen J.A."/>
            <person name="Markowitz V."/>
            <person name="Kyrpides N.C."/>
            <person name="Klenk H.-P."/>
            <person name="Hugenholtz P."/>
        </authorList>
    </citation>
    <scope>NUCLEOTIDE SEQUENCE [LARGE SCALE GENOMIC DNA]</scope>
    <source>
        <strain evidence="4">DSM 14684 / CIP 108061 / JCM 11494 / NBRC 100937 / ID131577</strain>
    </source>
</reference>
<accession>D3F1K5</accession>
<reference evidence="4" key="2">
    <citation type="submission" date="2010-01" db="EMBL/GenBank/DDBJ databases">
        <title>The complete genome of Conexibacter woesei DSM 14684.</title>
        <authorList>
            <consortium name="US DOE Joint Genome Institute (JGI-PGF)"/>
            <person name="Lucas S."/>
            <person name="Copeland A."/>
            <person name="Lapidus A."/>
            <person name="Glavina del Rio T."/>
            <person name="Dalin E."/>
            <person name="Tice H."/>
            <person name="Bruce D."/>
            <person name="Goodwin L."/>
            <person name="Pitluck S."/>
            <person name="Kyrpides N."/>
            <person name="Mavromatis K."/>
            <person name="Ivanova N."/>
            <person name="Mikhailova N."/>
            <person name="Chertkov O."/>
            <person name="Brettin T."/>
            <person name="Detter J.C."/>
            <person name="Han C."/>
            <person name="Larimer F."/>
            <person name="Land M."/>
            <person name="Hauser L."/>
            <person name="Markowitz V."/>
            <person name="Cheng J.-F."/>
            <person name="Hugenholtz P."/>
            <person name="Woyke T."/>
            <person name="Wu D."/>
            <person name="Pukall R."/>
            <person name="Steenblock K."/>
            <person name="Schneider S."/>
            <person name="Klenk H.-P."/>
            <person name="Eisen J.A."/>
        </authorList>
    </citation>
    <scope>NUCLEOTIDE SEQUENCE [LARGE SCALE GENOMIC DNA]</scope>
    <source>
        <strain evidence="4">DSM 14684 / CIP 108061 / JCM 11494 / NBRC 100937 / ID131577</strain>
    </source>
</reference>
<keyword evidence="2" id="KW-0732">Signal</keyword>
<feature type="coiled-coil region" evidence="1">
    <location>
        <begin position="256"/>
        <end position="290"/>
    </location>
</feature>
<evidence type="ECO:0000256" key="2">
    <source>
        <dbReference type="SAM" id="SignalP"/>
    </source>
</evidence>
<dbReference type="STRING" id="469383.Cwoe_3751"/>
<evidence type="ECO:0000313" key="3">
    <source>
        <dbReference type="EMBL" id="ADB52168.1"/>
    </source>
</evidence>
<proteinExistence type="predicted"/>
<protein>
    <recommendedName>
        <fullName evidence="5">DUF1566 domain-containing protein</fullName>
    </recommendedName>
</protein>
<gene>
    <name evidence="3" type="ordered locus">Cwoe_3751</name>
</gene>
<organism evidence="3 4">
    <name type="scientific">Conexibacter woesei (strain DSM 14684 / CCUG 47730 / CIP 108061 / JCM 11494 / NBRC 100937 / ID131577)</name>
    <dbReference type="NCBI Taxonomy" id="469383"/>
    <lineage>
        <taxon>Bacteria</taxon>
        <taxon>Bacillati</taxon>
        <taxon>Actinomycetota</taxon>
        <taxon>Thermoleophilia</taxon>
        <taxon>Solirubrobacterales</taxon>
        <taxon>Conexibacteraceae</taxon>
        <taxon>Conexibacter</taxon>
    </lineage>
</organism>
<evidence type="ECO:0000256" key="1">
    <source>
        <dbReference type="SAM" id="Coils"/>
    </source>
</evidence>
<dbReference type="AlphaFoldDB" id="D3F1K5"/>
<dbReference type="EMBL" id="CP001854">
    <property type="protein sequence ID" value="ADB52168.1"/>
    <property type="molecule type" value="Genomic_DNA"/>
</dbReference>
<name>D3F1K5_CONWI</name>
<dbReference type="HOGENOM" id="CLU_378884_0_0_11"/>
<keyword evidence="1" id="KW-0175">Coiled coil</keyword>
<keyword evidence="4" id="KW-1185">Reference proteome</keyword>
<feature type="chain" id="PRO_5003044105" description="DUF1566 domain-containing protein" evidence="2">
    <location>
        <begin position="32"/>
        <end position="731"/>
    </location>
</feature>
<dbReference type="Proteomes" id="UP000008229">
    <property type="component" value="Chromosome"/>
</dbReference>